<proteinExistence type="predicted"/>
<dbReference type="EC" id="3.6.1.31" evidence="3"/>
<evidence type="ECO:0000256" key="6">
    <source>
        <dbReference type="ARBA" id="ARBA00022741"/>
    </source>
</evidence>
<dbReference type="GO" id="GO:0004636">
    <property type="term" value="F:phosphoribosyl-ATP diphosphatase activity"/>
    <property type="evidence" value="ECO:0007669"/>
    <property type="project" value="UniProtKB-EC"/>
</dbReference>
<evidence type="ECO:0000256" key="4">
    <source>
        <dbReference type="ARBA" id="ARBA00013336"/>
    </source>
</evidence>
<keyword evidence="5" id="KW-0028">Amino-acid biosynthesis</keyword>
<dbReference type="OrthoDB" id="3176443at2"/>
<comment type="catalytic activity">
    <reaction evidence="1">
        <text>1-(5-phospho-beta-D-ribosyl)-ATP + H2O = 1-(5-phospho-beta-D-ribosyl)-5'-AMP + diphosphate + H(+)</text>
        <dbReference type="Rhea" id="RHEA:22828"/>
        <dbReference type="ChEBI" id="CHEBI:15377"/>
        <dbReference type="ChEBI" id="CHEBI:15378"/>
        <dbReference type="ChEBI" id="CHEBI:33019"/>
        <dbReference type="ChEBI" id="CHEBI:59457"/>
        <dbReference type="ChEBI" id="CHEBI:73183"/>
        <dbReference type="EC" id="3.6.1.31"/>
    </reaction>
</comment>
<evidence type="ECO:0000256" key="2">
    <source>
        <dbReference type="ARBA" id="ARBA00005204"/>
    </source>
</evidence>
<dbReference type="Pfam" id="PF01503">
    <property type="entry name" value="PRA-PH"/>
    <property type="match status" value="1"/>
</dbReference>
<reference evidence="10 11" key="1">
    <citation type="submission" date="2013-04" db="EMBL/GenBank/DDBJ databases">
        <title>The Genome Sequence of Enterorhabdus caecimuris B7.</title>
        <authorList>
            <consortium name="The Broad Institute Genomics Platform"/>
            <consortium name="The Broad Institute Genome Sequencing Center for Infectious Disease"/>
            <person name="Earl A."/>
            <person name="Xavier R."/>
            <person name="Elson C."/>
            <person name="Duck W."/>
            <person name="Walker B."/>
            <person name="Young S."/>
            <person name="Zeng Q."/>
            <person name="Gargeya S."/>
            <person name="Fitzgerald M."/>
            <person name="Haas B."/>
            <person name="Abouelleil A."/>
            <person name="Allen A.W."/>
            <person name="Alvarado L."/>
            <person name="Arachchi H.M."/>
            <person name="Berlin A.M."/>
            <person name="Chapman S.B."/>
            <person name="Gainer-Dewar J."/>
            <person name="Goldberg J."/>
            <person name="Griggs A."/>
            <person name="Gujja S."/>
            <person name="Hansen M."/>
            <person name="Howarth C."/>
            <person name="Imamovic A."/>
            <person name="Ireland A."/>
            <person name="Larimer J."/>
            <person name="McCowan C."/>
            <person name="Murphy C."/>
            <person name="Pearson M."/>
            <person name="Poon T.W."/>
            <person name="Priest M."/>
            <person name="Roberts A."/>
            <person name="Saif S."/>
            <person name="Shea T."/>
            <person name="Sisk P."/>
            <person name="Sykes S."/>
            <person name="Wortman J."/>
            <person name="Nusbaum C."/>
            <person name="Birren B."/>
        </authorList>
    </citation>
    <scope>NUCLEOTIDE SEQUENCE [LARGE SCALE GENOMIC DNA]</scope>
    <source>
        <strain evidence="10 11">B7</strain>
    </source>
</reference>
<evidence type="ECO:0000313" key="10">
    <source>
        <dbReference type="EMBL" id="EOS49737.1"/>
    </source>
</evidence>
<dbReference type="PATRIC" id="fig|1235794.3.peg.2170"/>
<evidence type="ECO:0000256" key="3">
    <source>
        <dbReference type="ARBA" id="ARBA00012414"/>
    </source>
</evidence>
<evidence type="ECO:0000256" key="8">
    <source>
        <dbReference type="ARBA" id="ARBA00022840"/>
    </source>
</evidence>
<keyword evidence="8" id="KW-0067">ATP-binding</keyword>
<evidence type="ECO:0000256" key="5">
    <source>
        <dbReference type="ARBA" id="ARBA00022605"/>
    </source>
</evidence>
<name>R9L1W7_9ACTN</name>
<evidence type="ECO:0000256" key="9">
    <source>
        <dbReference type="ARBA" id="ARBA00023102"/>
    </source>
</evidence>
<comment type="pathway">
    <text evidence="2">Amino-acid biosynthesis; L-histidine biosynthesis; L-histidine from 5-phospho-alpha-D-ribose 1-diphosphate: step 2/9.</text>
</comment>
<comment type="caution">
    <text evidence="10">The sequence shown here is derived from an EMBL/GenBank/DDBJ whole genome shotgun (WGS) entry which is preliminary data.</text>
</comment>
<dbReference type="eggNOG" id="COG0140">
    <property type="taxonomic scope" value="Bacteria"/>
</dbReference>
<keyword evidence="9" id="KW-0368">Histidine biosynthesis</keyword>
<organism evidence="10 11">
    <name type="scientific">Adlercreutzia caecimuris B7</name>
    <dbReference type="NCBI Taxonomy" id="1235794"/>
    <lineage>
        <taxon>Bacteria</taxon>
        <taxon>Bacillati</taxon>
        <taxon>Actinomycetota</taxon>
        <taxon>Coriobacteriia</taxon>
        <taxon>Eggerthellales</taxon>
        <taxon>Eggerthellaceae</taxon>
        <taxon>Adlercreutzia</taxon>
    </lineage>
</organism>
<dbReference type="Gene3D" id="1.10.287.1080">
    <property type="entry name" value="MazG-like"/>
    <property type="match status" value="1"/>
</dbReference>
<dbReference type="SUPFAM" id="SSF101386">
    <property type="entry name" value="all-alpha NTP pyrophosphatases"/>
    <property type="match status" value="1"/>
</dbReference>
<sequence length="180" mass="19115">MVDKTYIPKGEVPPASQIGATLEALGAAIAARREADETSYTHRLLAGNVDGVLKKVMEEAGEVALAAKDVEGWATSSLAAAVALQAAGDKAADDQSETLGQGGAAAELQPLSVQLPPEYGEAVDHLRYEAADVVYHLLVVLERYGISLDEFAAELNMRMTDEERPAGAVRLHGEYVRRGK</sequence>
<keyword evidence="11" id="KW-1185">Reference proteome</keyword>
<dbReference type="CDD" id="cd11534">
    <property type="entry name" value="NTP-PPase_HisIE_like"/>
    <property type="match status" value="1"/>
</dbReference>
<gene>
    <name evidence="10" type="ORF">C811_02198</name>
</gene>
<evidence type="ECO:0000313" key="11">
    <source>
        <dbReference type="Proteomes" id="UP000014204"/>
    </source>
</evidence>
<keyword evidence="7" id="KW-0378">Hydrolase</keyword>
<dbReference type="EMBL" id="ASSY01000010">
    <property type="protein sequence ID" value="EOS49737.1"/>
    <property type="molecule type" value="Genomic_DNA"/>
</dbReference>
<dbReference type="GO" id="GO:0000105">
    <property type="term" value="P:L-histidine biosynthetic process"/>
    <property type="evidence" value="ECO:0007669"/>
    <property type="project" value="UniProtKB-UniPathway"/>
</dbReference>
<dbReference type="GeneID" id="82191561"/>
<accession>R9L1W7</accession>
<dbReference type="UniPathway" id="UPA00031">
    <property type="reaction ID" value="UER00007"/>
</dbReference>
<keyword evidence="6" id="KW-0547">Nucleotide-binding</keyword>
<dbReference type="InterPro" id="IPR021130">
    <property type="entry name" value="PRib-ATP_PPHydrolase-like"/>
</dbReference>
<dbReference type="PANTHER" id="PTHR42945:SF1">
    <property type="entry name" value="HISTIDINE BIOSYNTHESIS BIFUNCTIONAL PROTEIN HIS7"/>
    <property type="match status" value="1"/>
</dbReference>
<dbReference type="Proteomes" id="UP000014204">
    <property type="component" value="Unassembled WGS sequence"/>
</dbReference>
<dbReference type="InterPro" id="IPR008179">
    <property type="entry name" value="HisE"/>
</dbReference>
<dbReference type="AlphaFoldDB" id="R9L1W7"/>
<evidence type="ECO:0000256" key="1">
    <source>
        <dbReference type="ARBA" id="ARBA00001460"/>
    </source>
</evidence>
<dbReference type="PANTHER" id="PTHR42945">
    <property type="entry name" value="HISTIDINE BIOSYNTHESIS BIFUNCTIONAL PROTEIN"/>
    <property type="match status" value="1"/>
</dbReference>
<evidence type="ECO:0000256" key="7">
    <source>
        <dbReference type="ARBA" id="ARBA00022801"/>
    </source>
</evidence>
<protein>
    <recommendedName>
        <fullName evidence="4">Phosphoribosyl-ATP pyrophosphatase</fullName>
        <ecNumber evidence="3">3.6.1.31</ecNumber>
    </recommendedName>
</protein>
<dbReference type="HOGENOM" id="CLU_1649271_0_0_11"/>
<dbReference type="RefSeq" id="WP_016310374.1">
    <property type="nucleotide sequence ID" value="NZ_KE159646.1"/>
</dbReference>
<dbReference type="STRING" id="1235794.C811_02198"/>
<dbReference type="GO" id="GO:0005524">
    <property type="term" value="F:ATP binding"/>
    <property type="evidence" value="ECO:0007669"/>
    <property type="project" value="UniProtKB-KW"/>
</dbReference>